<evidence type="ECO:0000256" key="7">
    <source>
        <dbReference type="ARBA" id="ARBA00023224"/>
    </source>
</evidence>
<evidence type="ECO:0000256" key="5">
    <source>
        <dbReference type="ARBA" id="ARBA00022989"/>
    </source>
</evidence>
<dbReference type="SMART" id="SM00304">
    <property type="entry name" value="HAMP"/>
    <property type="match status" value="1"/>
</dbReference>
<dbReference type="KEGG" id="mpz:Marpi_1837"/>
<dbReference type="CDD" id="cd12912">
    <property type="entry name" value="PDC2_MCP_like"/>
    <property type="match status" value="1"/>
</dbReference>
<dbReference type="PROSITE" id="PS50885">
    <property type="entry name" value="HAMP"/>
    <property type="match status" value="1"/>
</dbReference>
<evidence type="ECO:0000313" key="14">
    <source>
        <dbReference type="EMBL" id="AEX86218.1"/>
    </source>
</evidence>
<evidence type="ECO:0000256" key="11">
    <source>
        <dbReference type="SAM" id="Phobius"/>
    </source>
</evidence>
<dbReference type="RefSeq" id="WP_014297289.1">
    <property type="nucleotide sequence ID" value="NC_016751.1"/>
</dbReference>
<dbReference type="Proteomes" id="UP000007161">
    <property type="component" value="Chromosome"/>
</dbReference>
<dbReference type="InterPro" id="IPR004089">
    <property type="entry name" value="MCPsignal_dom"/>
</dbReference>
<reference evidence="15" key="2">
    <citation type="submission" date="2012-01" db="EMBL/GenBank/DDBJ databases">
        <title>Complete sequence of chromosome of Marinitoga piezophila KA3.</title>
        <authorList>
            <person name="Lucas S."/>
            <person name="Han J."/>
            <person name="Lapidus A."/>
            <person name="Cheng J.-F."/>
            <person name="Goodwin L."/>
            <person name="Pitluck S."/>
            <person name="Peters L."/>
            <person name="Mikhailova N."/>
            <person name="Teshima H."/>
            <person name="Detter J.C."/>
            <person name="Han C."/>
            <person name="Tapia R."/>
            <person name="Land M."/>
            <person name="Hauser L."/>
            <person name="Kyrpides N."/>
            <person name="Ivanova N."/>
            <person name="Pagani I."/>
            <person name="Jebbar M."/>
            <person name="Vannier P."/>
            <person name="Oger P."/>
            <person name="Cario A."/>
            <person name="Bartlett D."/>
            <person name="Noll K.M."/>
            <person name="Woyke T."/>
        </authorList>
    </citation>
    <scope>NUCLEOTIDE SEQUENCE [LARGE SCALE GENOMIC DNA]</scope>
    <source>
        <strain evidence="15">DSM 14283 / JCM 11233 / KA3</strain>
    </source>
</reference>
<keyword evidence="5 11" id="KW-1133">Transmembrane helix</keyword>
<dbReference type="SUPFAM" id="SSF58104">
    <property type="entry name" value="Methyl-accepting chemotaxis protein (MCP) signaling domain"/>
    <property type="match status" value="1"/>
</dbReference>
<keyword evidence="6 11" id="KW-0472">Membrane</keyword>
<feature type="domain" description="Methyl-accepting transducer" evidence="12">
    <location>
        <begin position="368"/>
        <end position="604"/>
    </location>
</feature>
<accession>H2J5Z9</accession>
<evidence type="ECO:0000256" key="9">
    <source>
        <dbReference type="PROSITE-ProRule" id="PRU00284"/>
    </source>
</evidence>
<keyword evidence="2" id="KW-1003">Cell membrane</keyword>
<dbReference type="CDD" id="cd11386">
    <property type="entry name" value="MCP_signal"/>
    <property type="match status" value="1"/>
</dbReference>
<evidence type="ECO:0000256" key="8">
    <source>
        <dbReference type="ARBA" id="ARBA00029447"/>
    </source>
</evidence>
<dbReference type="GO" id="GO:0004888">
    <property type="term" value="F:transmembrane signaling receptor activity"/>
    <property type="evidence" value="ECO:0007669"/>
    <property type="project" value="InterPro"/>
</dbReference>
<dbReference type="eggNOG" id="COG0840">
    <property type="taxonomic scope" value="Bacteria"/>
</dbReference>
<evidence type="ECO:0000256" key="3">
    <source>
        <dbReference type="ARBA" id="ARBA00022500"/>
    </source>
</evidence>
<evidence type="ECO:0000256" key="1">
    <source>
        <dbReference type="ARBA" id="ARBA00004651"/>
    </source>
</evidence>
<comment type="similarity">
    <text evidence="8">Belongs to the methyl-accepting chemotaxis (MCP) protein family.</text>
</comment>
<feature type="domain" description="HAMP" evidence="13">
    <location>
        <begin position="297"/>
        <end position="349"/>
    </location>
</feature>
<feature type="coiled-coil region" evidence="10">
    <location>
        <begin position="348"/>
        <end position="382"/>
    </location>
</feature>
<dbReference type="EMBL" id="CP003257">
    <property type="protein sequence ID" value="AEX86218.1"/>
    <property type="molecule type" value="Genomic_DNA"/>
</dbReference>
<keyword evidence="3" id="KW-0145">Chemotaxis</keyword>
<gene>
    <name evidence="14" type="ordered locus">Marpi_1837</name>
</gene>
<dbReference type="Gene3D" id="1.10.287.950">
    <property type="entry name" value="Methyl-accepting chemotaxis protein"/>
    <property type="match status" value="1"/>
</dbReference>
<sequence length="654" mass="71790">MNSIRRKILIVFSTIIISAGAFVGFFLYFYLSASLESLIEENSFSILEQQASQVEMFFNSLIHEMTLISNKKIFKNMNMTDSIAILKKDNEILDDYSMLFIADKDGNAYTTTNVKTNIADRDYFKKIMNGNDIAISDVLISKADGTSIIVIAHSIRDENNKTIGLVGGTISLEKFLNFVSTSAEGNYSFILDSHGTMIAHTIKKFIGSSVFNLNYKGLSEIAQKMINGEKGYGEITVENNQKRILIYAPIKSMNWSVAVSIPKSALLAKLRGIVNFFVLIVILAASVAVIVSILLGNSIAKPLEKLSNDVKKFGEGDLTIKFSARGKDEIARIAESLNYMANNLRNYLISVRKSASDLEESAVELEENARIQSTQMAKITEKTEDMDKSSNLVSSSIEEMNSGVEEISASAQNISENSQNLYEEAKDVSQTATEGSESISKIITTITNAVKQSDITINTVQNLANKAQNIEQIVETIENITEQTNLLALNAAIEAARAGEAGKGFAVVADEIRKLAEESKRATEQIAEILGEIKDGADDASDATSKTGEIIKDVEAEANIVAEKFSNITQKIQNITVNIENLSASAEQQGSSTEEIAMGMDRITREIINISDEITEIADSIENQNISLQKLEDITERLSEKAQILVDGLKKFKI</sequence>
<keyword evidence="7 9" id="KW-0807">Transducer</keyword>
<name>H2J5Z9_MARPK</name>
<dbReference type="Pfam" id="PF00672">
    <property type="entry name" value="HAMP"/>
    <property type="match status" value="1"/>
</dbReference>
<dbReference type="Gene3D" id="6.10.340.10">
    <property type="match status" value="1"/>
</dbReference>
<dbReference type="SMART" id="SM00283">
    <property type="entry name" value="MA"/>
    <property type="match status" value="1"/>
</dbReference>
<keyword evidence="15" id="KW-1185">Reference proteome</keyword>
<dbReference type="HOGENOM" id="CLU_000445_107_19_0"/>
<reference evidence="14 15" key="1">
    <citation type="journal article" date="2012" name="J. Bacteriol.">
        <title>Complete Genome Sequence of the Thermophilic, Piezophilic, Heterotrophic Bacterium Marinitoga piezophila KA3.</title>
        <authorList>
            <person name="Lucas S."/>
            <person name="Han J."/>
            <person name="Lapidus A."/>
            <person name="Cheng J.F."/>
            <person name="Goodwin L.A."/>
            <person name="Pitluck S."/>
            <person name="Peters L."/>
            <person name="Mikhailova N."/>
            <person name="Teshima H."/>
            <person name="Detter J.C."/>
            <person name="Han C."/>
            <person name="Tapia R."/>
            <person name="Land M."/>
            <person name="Hauser L."/>
            <person name="Kyrpides N.C."/>
            <person name="Ivanova N."/>
            <person name="Pagani I."/>
            <person name="Vannier P."/>
            <person name="Oger P."/>
            <person name="Bartlett D.H."/>
            <person name="Noll K.M."/>
            <person name="Woyke T."/>
            <person name="Jebbar M."/>
        </authorList>
    </citation>
    <scope>NUCLEOTIDE SEQUENCE [LARGE SCALE GENOMIC DNA]</scope>
    <source>
        <strain evidence="15">DSM 14283 / JCM 11233 / KA3</strain>
    </source>
</reference>
<evidence type="ECO:0000259" key="13">
    <source>
        <dbReference type="PROSITE" id="PS50885"/>
    </source>
</evidence>
<organism evidence="14 15">
    <name type="scientific">Marinitoga piezophila (strain DSM 14283 / JCM 11233 / KA3)</name>
    <dbReference type="NCBI Taxonomy" id="443254"/>
    <lineage>
        <taxon>Bacteria</taxon>
        <taxon>Thermotogati</taxon>
        <taxon>Thermotogota</taxon>
        <taxon>Thermotogae</taxon>
        <taxon>Petrotogales</taxon>
        <taxon>Petrotogaceae</taxon>
        <taxon>Marinitoga</taxon>
    </lineage>
</organism>
<comment type="subcellular location">
    <subcellularLocation>
        <location evidence="1">Cell membrane</location>
        <topology evidence="1">Multi-pass membrane protein</topology>
    </subcellularLocation>
</comment>
<evidence type="ECO:0000259" key="12">
    <source>
        <dbReference type="PROSITE" id="PS50111"/>
    </source>
</evidence>
<keyword evidence="10" id="KW-0175">Coiled coil</keyword>
<dbReference type="OrthoDB" id="43680at2"/>
<dbReference type="CDD" id="cd06225">
    <property type="entry name" value="HAMP"/>
    <property type="match status" value="1"/>
</dbReference>
<dbReference type="STRING" id="443254.Marpi_1837"/>
<dbReference type="PROSITE" id="PS50111">
    <property type="entry name" value="CHEMOTAXIS_TRANSDUC_2"/>
    <property type="match status" value="1"/>
</dbReference>
<dbReference type="SUPFAM" id="SSF103190">
    <property type="entry name" value="Sensory domain-like"/>
    <property type="match status" value="1"/>
</dbReference>
<dbReference type="InterPro" id="IPR033479">
    <property type="entry name" value="dCache_1"/>
</dbReference>
<evidence type="ECO:0000256" key="6">
    <source>
        <dbReference type="ARBA" id="ARBA00023136"/>
    </source>
</evidence>
<feature type="transmembrane region" description="Helical" evidence="11">
    <location>
        <begin position="9"/>
        <end position="31"/>
    </location>
</feature>
<dbReference type="GO" id="GO:0007165">
    <property type="term" value="P:signal transduction"/>
    <property type="evidence" value="ECO:0007669"/>
    <property type="project" value="UniProtKB-KW"/>
</dbReference>
<dbReference type="InterPro" id="IPR004090">
    <property type="entry name" value="Chemotax_Me-accpt_rcpt"/>
</dbReference>
<dbReference type="GO" id="GO:0005886">
    <property type="term" value="C:plasma membrane"/>
    <property type="evidence" value="ECO:0007669"/>
    <property type="project" value="UniProtKB-SubCell"/>
</dbReference>
<protein>
    <submittedName>
        <fullName evidence="14">Methyl-accepting chemotaxis protein</fullName>
    </submittedName>
</protein>
<dbReference type="Gene3D" id="3.30.450.20">
    <property type="entry name" value="PAS domain"/>
    <property type="match status" value="1"/>
</dbReference>
<evidence type="ECO:0000313" key="15">
    <source>
        <dbReference type="Proteomes" id="UP000007161"/>
    </source>
</evidence>
<evidence type="ECO:0000256" key="4">
    <source>
        <dbReference type="ARBA" id="ARBA00022692"/>
    </source>
</evidence>
<dbReference type="InterPro" id="IPR003660">
    <property type="entry name" value="HAMP_dom"/>
</dbReference>
<dbReference type="PRINTS" id="PR00260">
    <property type="entry name" value="CHEMTRNSDUCR"/>
</dbReference>
<proteinExistence type="inferred from homology"/>
<feature type="transmembrane region" description="Helical" evidence="11">
    <location>
        <begin position="273"/>
        <end position="295"/>
    </location>
</feature>
<keyword evidence="4 11" id="KW-0812">Transmembrane</keyword>
<dbReference type="Pfam" id="PF00015">
    <property type="entry name" value="MCPsignal"/>
    <property type="match status" value="1"/>
</dbReference>
<dbReference type="PANTHER" id="PTHR32089:SF112">
    <property type="entry name" value="LYSOZYME-LIKE PROTEIN-RELATED"/>
    <property type="match status" value="1"/>
</dbReference>
<dbReference type="AlphaFoldDB" id="H2J5Z9"/>
<dbReference type="InterPro" id="IPR029151">
    <property type="entry name" value="Sensor-like_sf"/>
</dbReference>
<evidence type="ECO:0000256" key="2">
    <source>
        <dbReference type="ARBA" id="ARBA00022475"/>
    </source>
</evidence>
<dbReference type="Pfam" id="PF02743">
    <property type="entry name" value="dCache_1"/>
    <property type="match status" value="1"/>
</dbReference>
<evidence type="ECO:0000256" key="10">
    <source>
        <dbReference type="SAM" id="Coils"/>
    </source>
</evidence>
<dbReference type="CDD" id="cd12914">
    <property type="entry name" value="PDC1_DGC_like"/>
    <property type="match status" value="1"/>
</dbReference>
<dbReference type="PANTHER" id="PTHR32089">
    <property type="entry name" value="METHYL-ACCEPTING CHEMOTAXIS PROTEIN MCPB"/>
    <property type="match status" value="1"/>
</dbReference>
<dbReference type="GO" id="GO:0006935">
    <property type="term" value="P:chemotaxis"/>
    <property type="evidence" value="ECO:0007669"/>
    <property type="project" value="UniProtKB-KW"/>
</dbReference>